<comment type="subcellular location">
    <subcellularLocation>
        <location evidence="1">Membrane</location>
        <topology evidence="1">Multi-pass membrane protein</topology>
    </subcellularLocation>
</comment>
<dbReference type="KEGG" id="mon:G8E03_11670"/>
<organism evidence="6 7">
    <name type="scientific">Pontivivens nitratireducens</name>
    <dbReference type="NCBI Taxonomy" id="2758038"/>
    <lineage>
        <taxon>Bacteria</taxon>
        <taxon>Pseudomonadati</taxon>
        <taxon>Pseudomonadota</taxon>
        <taxon>Alphaproteobacteria</taxon>
        <taxon>Rhodobacterales</taxon>
        <taxon>Paracoccaceae</taxon>
        <taxon>Pontivivens</taxon>
    </lineage>
</organism>
<evidence type="ECO:0000256" key="1">
    <source>
        <dbReference type="ARBA" id="ARBA00004141"/>
    </source>
</evidence>
<dbReference type="Proteomes" id="UP000500791">
    <property type="component" value="Chromosome"/>
</dbReference>
<dbReference type="InterPro" id="IPR003825">
    <property type="entry name" value="Colicin-V_CvpA"/>
</dbReference>
<evidence type="ECO:0000313" key="7">
    <source>
        <dbReference type="Proteomes" id="UP000500791"/>
    </source>
</evidence>
<dbReference type="PANTHER" id="PTHR36926">
    <property type="entry name" value="COLICIN V PRODUCTION PROTEIN"/>
    <property type="match status" value="1"/>
</dbReference>
<name>A0A6G7VN79_9RHOB</name>
<dbReference type="GO" id="GO:0009403">
    <property type="term" value="P:toxin biosynthetic process"/>
    <property type="evidence" value="ECO:0007669"/>
    <property type="project" value="InterPro"/>
</dbReference>
<protein>
    <submittedName>
        <fullName evidence="6">CvpA family protein</fullName>
    </submittedName>
</protein>
<feature type="transmembrane region" description="Helical" evidence="5">
    <location>
        <begin position="31"/>
        <end position="51"/>
    </location>
</feature>
<evidence type="ECO:0000256" key="5">
    <source>
        <dbReference type="SAM" id="Phobius"/>
    </source>
</evidence>
<keyword evidence="2 5" id="KW-0812">Transmembrane</keyword>
<proteinExistence type="predicted"/>
<reference evidence="6 7" key="1">
    <citation type="submission" date="2020-03" db="EMBL/GenBank/DDBJ databases">
        <title>Complete genome sequence of Monaibacterium sp. ALG8 with diverse plasmids.</title>
        <authorList>
            <person name="Sun C."/>
        </authorList>
    </citation>
    <scope>NUCLEOTIDE SEQUENCE [LARGE SCALE GENOMIC DNA]</scope>
    <source>
        <strain evidence="6 7">ALG8</strain>
    </source>
</reference>
<evidence type="ECO:0000256" key="3">
    <source>
        <dbReference type="ARBA" id="ARBA00022989"/>
    </source>
</evidence>
<dbReference type="Pfam" id="PF02674">
    <property type="entry name" value="Colicin_V"/>
    <property type="match status" value="1"/>
</dbReference>
<dbReference type="EMBL" id="CP049811">
    <property type="protein sequence ID" value="QIK41370.1"/>
    <property type="molecule type" value="Genomic_DNA"/>
</dbReference>
<evidence type="ECO:0000313" key="6">
    <source>
        <dbReference type="EMBL" id="QIK41370.1"/>
    </source>
</evidence>
<keyword evidence="3 5" id="KW-1133">Transmembrane helix</keyword>
<dbReference type="PANTHER" id="PTHR36926:SF1">
    <property type="entry name" value="COLICIN V PRODUCTION PROTEIN"/>
    <property type="match status" value="1"/>
</dbReference>
<dbReference type="AlphaFoldDB" id="A0A6G7VN79"/>
<gene>
    <name evidence="6" type="ORF">G8E03_11670</name>
</gene>
<dbReference type="RefSeq" id="WP_166192013.1">
    <property type="nucleotide sequence ID" value="NZ_CP049811.1"/>
</dbReference>
<keyword evidence="7" id="KW-1185">Reference proteome</keyword>
<evidence type="ECO:0000256" key="4">
    <source>
        <dbReference type="ARBA" id="ARBA00023136"/>
    </source>
</evidence>
<keyword evidence="4 5" id="KW-0472">Membrane</keyword>
<sequence length="185" mass="19200">MDQFTLVDAGVAGIVIISALLAYSRGFVREILSIAGWVAAAIVAFLVAPSVEPIISELPVISDIIGGSCQIAIIAAFGIVFVLALVVISLFSPLISSSVQKSALSPIDSGLGLLFGAARGLLLVAIAFVIYDQAPVSDSAVAMVDNAASRDLLAALKDWVIDLLPTEVPPQIVESYDQLMGRCSS</sequence>
<feature type="transmembrane region" description="Helical" evidence="5">
    <location>
        <begin position="111"/>
        <end position="131"/>
    </location>
</feature>
<accession>A0A6G7VN79</accession>
<dbReference type="GO" id="GO:0016020">
    <property type="term" value="C:membrane"/>
    <property type="evidence" value="ECO:0007669"/>
    <property type="project" value="UniProtKB-SubCell"/>
</dbReference>
<evidence type="ECO:0000256" key="2">
    <source>
        <dbReference type="ARBA" id="ARBA00022692"/>
    </source>
</evidence>
<feature type="transmembrane region" description="Helical" evidence="5">
    <location>
        <begin position="71"/>
        <end position="91"/>
    </location>
</feature>
<dbReference type="InterPro" id="IPR052719">
    <property type="entry name" value="CvpA-like"/>
</dbReference>
<feature type="transmembrane region" description="Helical" evidence="5">
    <location>
        <begin position="6"/>
        <end position="24"/>
    </location>
</feature>